<name>A0ABT8WLB1_9FLAO</name>
<dbReference type="PROSITE" id="PS00018">
    <property type="entry name" value="EF_HAND_1"/>
    <property type="match status" value="1"/>
</dbReference>
<accession>A0ABT8WLB1</accession>
<sequence length="98" mass="11160">MKCNRLKTVFLVGIVSFLFTLNANAQSSEGEQKDKKRPSIEELFTKMDANEDGKLSEKEIKGPLKKDFAKIDTDEDGFITKEELEKAPKPKGKRPERE</sequence>
<evidence type="ECO:0000259" key="3">
    <source>
        <dbReference type="PROSITE" id="PS50222"/>
    </source>
</evidence>
<evidence type="ECO:0000313" key="5">
    <source>
        <dbReference type="Proteomes" id="UP001176806"/>
    </source>
</evidence>
<dbReference type="EMBL" id="JAUOEL010000002">
    <property type="protein sequence ID" value="MDO5973737.1"/>
    <property type="molecule type" value="Genomic_DNA"/>
</dbReference>
<dbReference type="Gene3D" id="1.10.238.10">
    <property type="entry name" value="EF-hand"/>
    <property type="match status" value="2"/>
</dbReference>
<feature type="signal peptide" evidence="2">
    <location>
        <begin position="1"/>
        <end position="25"/>
    </location>
</feature>
<feature type="chain" id="PRO_5045211621" evidence="2">
    <location>
        <begin position="26"/>
        <end position="98"/>
    </location>
</feature>
<feature type="domain" description="EF-hand" evidence="3">
    <location>
        <begin position="59"/>
        <end position="94"/>
    </location>
</feature>
<dbReference type="InterPro" id="IPR018247">
    <property type="entry name" value="EF_Hand_1_Ca_BS"/>
</dbReference>
<dbReference type="RefSeq" id="WP_303300863.1">
    <property type="nucleotide sequence ID" value="NZ_BAABDA010000051.1"/>
</dbReference>
<dbReference type="PROSITE" id="PS50222">
    <property type="entry name" value="EF_HAND_2"/>
    <property type="match status" value="1"/>
</dbReference>
<proteinExistence type="predicted"/>
<feature type="compositionally biased region" description="Basic and acidic residues" evidence="1">
    <location>
        <begin position="30"/>
        <end position="59"/>
    </location>
</feature>
<dbReference type="Proteomes" id="UP001176806">
    <property type="component" value="Unassembled WGS sequence"/>
</dbReference>
<organism evidence="4 5">
    <name type="scientific">Flavivirga jejuensis</name>
    <dbReference type="NCBI Taxonomy" id="870487"/>
    <lineage>
        <taxon>Bacteria</taxon>
        <taxon>Pseudomonadati</taxon>
        <taxon>Bacteroidota</taxon>
        <taxon>Flavobacteriia</taxon>
        <taxon>Flavobacteriales</taxon>
        <taxon>Flavobacteriaceae</taxon>
        <taxon>Flavivirga</taxon>
    </lineage>
</organism>
<dbReference type="InterPro" id="IPR002048">
    <property type="entry name" value="EF_hand_dom"/>
</dbReference>
<dbReference type="InterPro" id="IPR011992">
    <property type="entry name" value="EF-hand-dom_pair"/>
</dbReference>
<reference evidence="4" key="1">
    <citation type="submission" date="2023-07" db="EMBL/GenBank/DDBJ databases">
        <title>Two novel species in the genus Flavivirga.</title>
        <authorList>
            <person name="Kwon K."/>
        </authorList>
    </citation>
    <scope>NUCLEOTIDE SEQUENCE</scope>
    <source>
        <strain evidence="4">KACC 14158</strain>
    </source>
</reference>
<keyword evidence="5" id="KW-1185">Reference proteome</keyword>
<gene>
    <name evidence="4" type="ORF">Q4Q40_06035</name>
</gene>
<evidence type="ECO:0000256" key="2">
    <source>
        <dbReference type="SAM" id="SignalP"/>
    </source>
</evidence>
<comment type="caution">
    <text evidence="4">The sequence shown here is derived from an EMBL/GenBank/DDBJ whole genome shotgun (WGS) entry which is preliminary data.</text>
</comment>
<feature type="region of interest" description="Disordered" evidence="1">
    <location>
        <begin position="26"/>
        <end position="59"/>
    </location>
</feature>
<evidence type="ECO:0000256" key="1">
    <source>
        <dbReference type="SAM" id="MobiDB-lite"/>
    </source>
</evidence>
<dbReference type="Pfam" id="PF13202">
    <property type="entry name" value="EF-hand_5"/>
    <property type="match status" value="2"/>
</dbReference>
<protein>
    <submittedName>
        <fullName evidence="4">EF-hand domain-containing protein</fullName>
    </submittedName>
</protein>
<keyword evidence="2" id="KW-0732">Signal</keyword>
<feature type="region of interest" description="Disordered" evidence="1">
    <location>
        <begin position="79"/>
        <end position="98"/>
    </location>
</feature>
<dbReference type="SUPFAM" id="SSF47473">
    <property type="entry name" value="EF-hand"/>
    <property type="match status" value="1"/>
</dbReference>
<evidence type="ECO:0000313" key="4">
    <source>
        <dbReference type="EMBL" id="MDO5973737.1"/>
    </source>
</evidence>